<name>A0ABQ3RG13_STRRR</name>
<organism evidence="2 3">
    <name type="scientific">Streptomyces rubradiris</name>
    <name type="common">Streptomyces achromogenes subsp. rubradiris</name>
    <dbReference type="NCBI Taxonomy" id="285531"/>
    <lineage>
        <taxon>Bacteria</taxon>
        <taxon>Bacillati</taxon>
        <taxon>Actinomycetota</taxon>
        <taxon>Actinomycetes</taxon>
        <taxon>Kitasatosporales</taxon>
        <taxon>Streptomycetaceae</taxon>
        <taxon>Streptomyces</taxon>
    </lineage>
</organism>
<protein>
    <recommendedName>
        <fullName evidence="4">FHA domain-containing protein</fullName>
    </recommendedName>
</protein>
<evidence type="ECO:0000313" key="3">
    <source>
        <dbReference type="Proteomes" id="UP000646738"/>
    </source>
</evidence>
<evidence type="ECO:0008006" key="4">
    <source>
        <dbReference type="Google" id="ProtNLM"/>
    </source>
</evidence>
<reference evidence="3" key="1">
    <citation type="submission" date="2023-07" db="EMBL/GenBank/DDBJ databases">
        <title>Whole genome shotgun sequence of Streptomyces achromogenes subsp. rubradiris NBRC 14000.</title>
        <authorList>
            <person name="Komaki H."/>
            <person name="Tamura T."/>
        </authorList>
    </citation>
    <scope>NUCLEOTIDE SEQUENCE [LARGE SCALE GENOMIC DNA]</scope>
    <source>
        <strain evidence="3">NBRC 14000</strain>
    </source>
</reference>
<proteinExistence type="predicted"/>
<dbReference type="EMBL" id="BNEA01000015">
    <property type="protein sequence ID" value="GHI54802.1"/>
    <property type="molecule type" value="Genomic_DNA"/>
</dbReference>
<gene>
    <name evidence="2" type="ORF">Srubr_46480</name>
</gene>
<keyword evidence="3" id="KW-1185">Reference proteome</keyword>
<dbReference type="Proteomes" id="UP000646738">
    <property type="component" value="Unassembled WGS sequence"/>
</dbReference>
<evidence type="ECO:0000313" key="2">
    <source>
        <dbReference type="EMBL" id="GHI54802.1"/>
    </source>
</evidence>
<evidence type="ECO:0000256" key="1">
    <source>
        <dbReference type="SAM" id="MobiDB-lite"/>
    </source>
</evidence>
<comment type="caution">
    <text evidence="2">The sequence shown here is derived from an EMBL/GenBank/DDBJ whole genome shotgun (WGS) entry which is preliminary data.</text>
</comment>
<sequence length="118" mass="12779">MCLDLWRLPPGQNAVPFRVGERRLGFDLHDVGSQSVSSHHVSLRDSRGRYLAIPIRYVWPAELDLMARLQDAAAGAVGPNVTRTATGVRRTASPLSGRDARLTLQAPGSPLADPKNLA</sequence>
<feature type="region of interest" description="Disordered" evidence="1">
    <location>
        <begin position="85"/>
        <end position="118"/>
    </location>
</feature>
<accession>A0ABQ3RG13</accession>